<organism evidence="1 2">
    <name type="scientific">Nocardioides antri</name>
    <dbReference type="NCBI Taxonomy" id="2607659"/>
    <lineage>
        <taxon>Bacteria</taxon>
        <taxon>Bacillati</taxon>
        <taxon>Actinomycetota</taxon>
        <taxon>Actinomycetes</taxon>
        <taxon>Propionibacteriales</taxon>
        <taxon>Nocardioidaceae</taxon>
        <taxon>Nocardioides</taxon>
    </lineage>
</organism>
<reference evidence="1 2" key="1">
    <citation type="submission" date="2019-09" db="EMBL/GenBank/DDBJ databases">
        <title>Nocardioides panacisoli sp. nov., isolated from the soil of a ginseng field.</title>
        <authorList>
            <person name="Cho C."/>
        </authorList>
    </citation>
    <scope>NUCLEOTIDE SEQUENCE [LARGE SCALE GENOMIC DNA]</scope>
    <source>
        <strain evidence="1 2">BN140041</strain>
    </source>
</reference>
<reference evidence="1 2" key="2">
    <citation type="submission" date="2019-09" db="EMBL/GenBank/DDBJ databases">
        <authorList>
            <person name="Jin C."/>
        </authorList>
    </citation>
    <scope>NUCLEOTIDE SEQUENCE [LARGE SCALE GENOMIC DNA]</scope>
    <source>
        <strain evidence="1 2">BN140041</strain>
    </source>
</reference>
<accession>A0A5B1LYA5</accession>
<comment type="caution">
    <text evidence="1">The sequence shown here is derived from an EMBL/GenBank/DDBJ whole genome shotgun (WGS) entry which is preliminary data.</text>
</comment>
<gene>
    <name evidence="1" type="ORF">F0U47_17355</name>
</gene>
<keyword evidence="2" id="KW-1185">Reference proteome</keyword>
<dbReference type="EMBL" id="VUJW01000011">
    <property type="protein sequence ID" value="KAA1425561.1"/>
    <property type="molecule type" value="Genomic_DNA"/>
</dbReference>
<evidence type="ECO:0000313" key="1">
    <source>
        <dbReference type="EMBL" id="KAA1425561.1"/>
    </source>
</evidence>
<dbReference type="RefSeq" id="WP_149751747.1">
    <property type="nucleotide sequence ID" value="NZ_VUJW01000011.1"/>
</dbReference>
<proteinExistence type="predicted"/>
<evidence type="ECO:0000313" key="2">
    <source>
        <dbReference type="Proteomes" id="UP000324351"/>
    </source>
</evidence>
<dbReference type="AlphaFoldDB" id="A0A5B1LYA5"/>
<name>A0A5B1LYA5_9ACTN</name>
<dbReference type="Proteomes" id="UP000324351">
    <property type="component" value="Unassembled WGS sequence"/>
</dbReference>
<protein>
    <submittedName>
        <fullName evidence="1">Uncharacterized protein</fullName>
    </submittedName>
</protein>
<sequence length="156" mass="17151">MTPVEYVEQVGQRMAADGCDVTWGQVGPVRALVGHRKDFRLLRIHLTTVVAAFPPDAFSVGQFARDVSSYAIERAGKAAGWVTIEAFAVIACDTAPPDATVAASAQPAIEWLSRTQPVVVETATWQVHTFSGRMWWGSAFNGYKRRRLQRYIVPSA</sequence>